<dbReference type="AlphaFoldDB" id="A0A382J5U7"/>
<accession>A0A382J5U7</accession>
<dbReference type="SUPFAM" id="SSF52210">
    <property type="entry name" value="Succinyl-CoA synthetase domains"/>
    <property type="match status" value="1"/>
</dbReference>
<proteinExistence type="predicted"/>
<evidence type="ECO:0000259" key="1">
    <source>
        <dbReference type="SMART" id="SM00881"/>
    </source>
</evidence>
<dbReference type="PANTHER" id="PTHR42793:SF1">
    <property type="entry name" value="PEPTIDYL-LYSINE N-ACETYLTRANSFERASE PATZ"/>
    <property type="match status" value="1"/>
</dbReference>
<dbReference type="Pfam" id="PF13380">
    <property type="entry name" value="CoA_binding_2"/>
    <property type="match status" value="1"/>
</dbReference>
<dbReference type="Gene3D" id="3.40.50.261">
    <property type="entry name" value="Succinyl-CoA synthetase domains"/>
    <property type="match status" value="1"/>
</dbReference>
<dbReference type="SUPFAM" id="SSF51735">
    <property type="entry name" value="NAD(P)-binding Rossmann-fold domains"/>
    <property type="match status" value="1"/>
</dbReference>
<dbReference type="Gene3D" id="3.40.50.720">
    <property type="entry name" value="NAD(P)-binding Rossmann-like Domain"/>
    <property type="match status" value="1"/>
</dbReference>
<gene>
    <name evidence="2" type="ORF">METZ01_LOCUS259287</name>
</gene>
<dbReference type="EMBL" id="UINC01071496">
    <property type="protein sequence ID" value="SVC06433.1"/>
    <property type="molecule type" value="Genomic_DNA"/>
</dbReference>
<organism evidence="2">
    <name type="scientific">marine metagenome</name>
    <dbReference type="NCBI Taxonomy" id="408172"/>
    <lineage>
        <taxon>unclassified sequences</taxon>
        <taxon>metagenomes</taxon>
        <taxon>ecological metagenomes</taxon>
    </lineage>
</organism>
<feature type="domain" description="CoA-binding" evidence="1">
    <location>
        <begin position="9"/>
        <end position="107"/>
    </location>
</feature>
<dbReference type="InterPro" id="IPR036291">
    <property type="entry name" value="NAD(P)-bd_dom_sf"/>
</dbReference>
<reference evidence="2" key="1">
    <citation type="submission" date="2018-05" db="EMBL/GenBank/DDBJ databases">
        <authorList>
            <person name="Lanie J.A."/>
            <person name="Ng W.-L."/>
            <person name="Kazmierczak K.M."/>
            <person name="Andrzejewski T.M."/>
            <person name="Davidsen T.M."/>
            <person name="Wayne K.J."/>
            <person name="Tettelin H."/>
            <person name="Glass J.I."/>
            <person name="Rusch D."/>
            <person name="Podicherti R."/>
            <person name="Tsui H.-C.T."/>
            <person name="Winkler M.E."/>
        </authorList>
    </citation>
    <scope>NUCLEOTIDE SEQUENCE</scope>
</reference>
<dbReference type="Pfam" id="PF13607">
    <property type="entry name" value="Succ_CoA_lig"/>
    <property type="match status" value="1"/>
</dbReference>
<dbReference type="InterPro" id="IPR003781">
    <property type="entry name" value="CoA-bd"/>
</dbReference>
<feature type="non-terminal residue" evidence="2">
    <location>
        <position position="1"/>
    </location>
</feature>
<name>A0A382J5U7_9ZZZZ</name>
<dbReference type="SMART" id="SM00881">
    <property type="entry name" value="CoA_binding"/>
    <property type="match status" value="1"/>
</dbReference>
<dbReference type="InterPro" id="IPR032875">
    <property type="entry name" value="Succ_CoA_lig_flav_dom"/>
</dbReference>
<protein>
    <recommendedName>
        <fullName evidence="1">CoA-binding domain-containing protein</fullName>
    </recommendedName>
</protein>
<dbReference type="InterPro" id="IPR016102">
    <property type="entry name" value="Succinyl-CoA_synth-like"/>
</dbReference>
<feature type="non-terminal residue" evidence="2">
    <location>
        <position position="206"/>
    </location>
</feature>
<dbReference type="PANTHER" id="PTHR42793">
    <property type="entry name" value="COA BINDING DOMAIN CONTAINING PROTEIN"/>
    <property type="match status" value="1"/>
</dbReference>
<evidence type="ECO:0000313" key="2">
    <source>
        <dbReference type="EMBL" id="SVC06433.1"/>
    </source>
</evidence>
<sequence length="206" mass="22028">VSVHSLDPVFRPRAVAVVGVSSNPNPTGMGSFYASLLEAGFADRGGLYPVNPKVSEINGARCYPTLMDTPDPVDHVISQVPAGFVPELVDQCVAKKVRSIHFFTAGFSETGDQQMAVVERQMIEKLRDAGIRAIGPNCMGLYVPGSKLAFMGGFPMESGNVFLLSQSGANAGEVVRDLTNRGVRFSKVVSYGNGADLRAHDFLDYA</sequence>